<dbReference type="InterPro" id="IPR008271">
    <property type="entry name" value="Ser/Thr_kinase_AS"/>
</dbReference>
<evidence type="ECO:0000256" key="1">
    <source>
        <dbReference type="ARBA" id="ARBA00012513"/>
    </source>
</evidence>
<evidence type="ECO:0000256" key="5">
    <source>
        <dbReference type="ARBA" id="ARBA00022777"/>
    </source>
</evidence>
<dbReference type="PROSITE" id="PS50011">
    <property type="entry name" value="PROTEIN_KINASE_DOM"/>
    <property type="match status" value="1"/>
</dbReference>
<evidence type="ECO:0000256" key="9">
    <source>
        <dbReference type="ARBA" id="ARBA00048659"/>
    </source>
</evidence>
<name>A0A2T8I0S9_9POAL</name>
<evidence type="ECO:0000256" key="4">
    <source>
        <dbReference type="ARBA" id="ARBA00022741"/>
    </source>
</evidence>
<organism evidence="12">
    <name type="scientific">Panicum hallii</name>
    <dbReference type="NCBI Taxonomy" id="206008"/>
    <lineage>
        <taxon>Eukaryota</taxon>
        <taxon>Viridiplantae</taxon>
        <taxon>Streptophyta</taxon>
        <taxon>Embryophyta</taxon>
        <taxon>Tracheophyta</taxon>
        <taxon>Spermatophyta</taxon>
        <taxon>Magnoliopsida</taxon>
        <taxon>Liliopsida</taxon>
        <taxon>Poales</taxon>
        <taxon>Poaceae</taxon>
        <taxon>PACMAD clade</taxon>
        <taxon>Panicoideae</taxon>
        <taxon>Panicodae</taxon>
        <taxon>Paniceae</taxon>
        <taxon>Panicinae</taxon>
        <taxon>Panicum</taxon>
        <taxon>Panicum sect. Panicum</taxon>
    </lineage>
</organism>
<keyword evidence="3" id="KW-0808">Transferase</keyword>
<evidence type="ECO:0000256" key="2">
    <source>
        <dbReference type="ARBA" id="ARBA00022527"/>
    </source>
</evidence>
<comment type="catalytic activity">
    <reaction evidence="10">
        <text>L-seryl-[protein] + ATP = O-phospho-L-seryl-[protein] + ADP + H(+)</text>
        <dbReference type="Rhea" id="RHEA:17989"/>
        <dbReference type="Rhea" id="RHEA-COMP:9863"/>
        <dbReference type="Rhea" id="RHEA-COMP:11604"/>
        <dbReference type="ChEBI" id="CHEBI:15378"/>
        <dbReference type="ChEBI" id="CHEBI:29999"/>
        <dbReference type="ChEBI" id="CHEBI:30616"/>
        <dbReference type="ChEBI" id="CHEBI:83421"/>
        <dbReference type="ChEBI" id="CHEBI:456216"/>
        <dbReference type="EC" id="2.7.11.1"/>
    </reaction>
    <physiologicalReaction direction="left-to-right" evidence="10">
        <dbReference type="Rhea" id="RHEA:17990"/>
    </physiologicalReaction>
</comment>
<comment type="catalytic activity">
    <reaction evidence="9">
        <text>L-threonyl-[protein] + ATP = O-phospho-L-threonyl-[protein] + ADP + H(+)</text>
        <dbReference type="Rhea" id="RHEA:46608"/>
        <dbReference type="Rhea" id="RHEA-COMP:11060"/>
        <dbReference type="Rhea" id="RHEA-COMP:11605"/>
        <dbReference type="ChEBI" id="CHEBI:15378"/>
        <dbReference type="ChEBI" id="CHEBI:30013"/>
        <dbReference type="ChEBI" id="CHEBI:30616"/>
        <dbReference type="ChEBI" id="CHEBI:61977"/>
        <dbReference type="ChEBI" id="CHEBI:456216"/>
        <dbReference type="EC" id="2.7.11.1"/>
    </reaction>
    <physiologicalReaction direction="left-to-right" evidence="9">
        <dbReference type="Rhea" id="RHEA:46609"/>
    </physiologicalReaction>
</comment>
<dbReference type="PROSITE" id="PS00108">
    <property type="entry name" value="PROTEIN_KINASE_ST"/>
    <property type="match status" value="1"/>
</dbReference>
<dbReference type="InterPro" id="IPR050339">
    <property type="entry name" value="CC_SR_Kinase"/>
</dbReference>
<evidence type="ECO:0000259" key="11">
    <source>
        <dbReference type="PROSITE" id="PS50011"/>
    </source>
</evidence>
<dbReference type="GO" id="GO:0004694">
    <property type="term" value="F:eukaryotic translation initiation factor 2alpha kinase activity"/>
    <property type="evidence" value="ECO:0007669"/>
    <property type="project" value="TreeGrafter"/>
</dbReference>
<dbReference type="InterPro" id="IPR011009">
    <property type="entry name" value="Kinase-like_dom_sf"/>
</dbReference>
<evidence type="ECO:0000256" key="6">
    <source>
        <dbReference type="ARBA" id="ARBA00022840"/>
    </source>
</evidence>
<dbReference type="AlphaFoldDB" id="A0A2T8I0S9"/>
<reference evidence="12" key="1">
    <citation type="submission" date="2018-04" db="EMBL/GenBank/DDBJ databases">
        <title>WGS assembly of Panicum hallii.</title>
        <authorList>
            <person name="Lovell J."/>
            <person name="Jenkins J."/>
            <person name="Lowry D."/>
            <person name="Mamidi S."/>
            <person name="Sreedasyam A."/>
            <person name="Weng X."/>
            <person name="Barry K."/>
            <person name="Bonette J."/>
            <person name="Campitelli B."/>
            <person name="Daum C."/>
            <person name="Gordon S."/>
            <person name="Gould B."/>
            <person name="Lipzen A."/>
            <person name="Macqueen A."/>
            <person name="Palacio-Mejia J."/>
            <person name="Plott C."/>
            <person name="Shakirov E."/>
            <person name="Shu S."/>
            <person name="Yoshinaga Y."/>
            <person name="Zane M."/>
            <person name="Rokhsar D."/>
            <person name="Grimwood J."/>
            <person name="Schmutz J."/>
            <person name="Juenger T."/>
        </authorList>
    </citation>
    <scope>NUCLEOTIDE SEQUENCE [LARGE SCALE GENOMIC DNA]</scope>
    <source>
        <strain evidence="12">FIL2</strain>
    </source>
</reference>
<feature type="domain" description="Protein kinase" evidence="11">
    <location>
        <begin position="1"/>
        <end position="97"/>
    </location>
</feature>
<dbReference type="PANTHER" id="PTHR11042:SF160">
    <property type="entry name" value="EUKARYOTIC TRANSLATION INITIATION FACTOR 2-ALPHA KINASE 1"/>
    <property type="match status" value="1"/>
</dbReference>
<dbReference type="Gene3D" id="1.10.510.10">
    <property type="entry name" value="Transferase(Phosphotransferase) domain 1"/>
    <property type="match status" value="1"/>
</dbReference>
<evidence type="ECO:0000256" key="8">
    <source>
        <dbReference type="ARBA" id="ARBA00037982"/>
    </source>
</evidence>
<keyword evidence="7" id="KW-0652">Protein synthesis inhibitor</keyword>
<keyword evidence="5" id="KW-0418">Kinase</keyword>
<dbReference type="GO" id="GO:0005524">
    <property type="term" value="F:ATP binding"/>
    <property type="evidence" value="ECO:0007669"/>
    <property type="project" value="UniProtKB-KW"/>
</dbReference>
<dbReference type="EC" id="2.7.11.1" evidence="1"/>
<dbReference type="GO" id="GO:0005737">
    <property type="term" value="C:cytoplasm"/>
    <property type="evidence" value="ECO:0007669"/>
    <property type="project" value="TreeGrafter"/>
</dbReference>
<dbReference type="EMBL" id="CM008054">
    <property type="protein sequence ID" value="PVH31288.1"/>
    <property type="molecule type" value="Genomic_DNA"/>
</dbReference>
<proteinExistence type="inferred from homology"/>
<dbReference type="Gramene" id="PVH31288">
    <property type="protein sequence ID" value="PVH31288"/>
    <property type="gene ID" value="PAHAL_9G104400"/>
</dbReference>
<keyword evidence="4" id="KW-0547">Nucleotide-binding</keyword>
<accession>A0A2T8I0S9</accession>
<keyword evidence="2" id="KW-0723">Serine/threonine-protein kinase</keyword>
<dbReference type="InterPro" id="IPR000719">
    <property type="entry name" value="Prot_kinase_dom"/>
</dbReference>
<gene>
    <name evidence="12" type="ORF">PAHAL_9G104400</name>
</gene>
<dbReference type="PANTHER" id="PTHR11042">
    <property type="entry name" value="EUKARYOTIC TRANSLATION INITIATION FACTOR 2-ALPHA KINASE EIF2-ALPHA KINASE -RELATED"/>
    <property type="match status" value="1"/>
</dbReference>
<evidence type="ECO:0000256" key="7">
    <source>
        <dbReference type="ARBA" id="ARBA00023193"/>
    </source>
</evidence>
<dbReference type="GO" id="GO:0005634">
    <property type="term" value="C:nucleus"/>
    <property type="evidence" value="ECO:0007669"/>
    <property type="project" value="TreeGrafter"/>
</dbReference>
<dbReference type="GO" id="GO:0017148">
    <property type="term" value="P:negative regulation of translation"/>
    <property type="evidence" value="ECO:0007669"/>
    <property type="project" value="UniProtKB-KW"/>
</dbReference>
<evidence type="ECO:0000256" key="10">
    <source>
        <dbReference type="ARBA" id="ARBA00048977"/>
    </source>
</evidence>
<dbReference type="Proteomes" id="UP000243499">
    <property type="component" value="Chromosome 9"/>
</dbReference>
<keyword evidence="6" id="KW-0067">ATP-binding</keyword>
<evidence type="ECO:0000313" key="12">
    <source>
        <dbReference type="EMBL" id="PVH31288.1"/>
    </source>
</evidence>
<protein>
    <recommendedName>
        <fullName evidence="1">non-specific serine/threonine protein kinase</fullName>
        <ecNumber evidence="1">2.7.11.1</ecNumber>
    </recommendedName>
</protein>
<evidence type="ECO:0000256" key="3">
    <source>
        <dbReference type="ARBA" id="ARBA00022679"/>
    </source>
</evidence>
<sequence>MIKLVGAEHVVQMYCAWGQQDSAGIYVVYIAMEIFERCLEDYLVARSEVDLTKSTIIFTELMTVVRSMHDAGVIHRDLKPSNVLMDSNGHIALGHVL</sequence>
<dbReference type="Pfam" id="PF00069">
    <property type="entry name" value="Pkinase"/>
    <property type="match status" value="1"/>
</dbReference>
<comment type="similarity">
    <text evidence="8">Belongs to the protein kinase superfamily. Ser/Thr protein kinase family. GCN2 subfamily.</text>
</comment>
<dbReference type="SUPFAM" id="SSF56112">
    <property type="entry name" value="Protein kinase-like (PK-like)"/>
    <property type="match status" value="1"/>
</dbReference>